<dbReference type="Pfam" id="PF01544">
    <property type="entry name" value="CorA"/>
    <property type="match status" value="1"/>
</dbReference>
<dbReference type="GO" id="GO:0005886">
    <property type="term" value="C:plasma membrane"/>
    <property type="evidence" value="ECO:0007669"/>
    <property type="project" value="UniProtKB-SubCell"/>
</dbReference>
<dbReference type="InterPro" id="IPR045863">
    <property type="entry name" value="CorA_TM1_TM2"/>
</dbReference>
<evidence type="ECO:0000313" key="9">
    <source>
        <dbReference type="EMBL" id="ABV33946.1"/>
    </source>
</evidence>
<feature type="transmembrane region" description="Helical" evidence="8">
    <location>
        <begin position="323"/>
        <end position="343"/>
    </location>
</feature>
<reference evidence="9 10" key="2">
    <citation type="journal article" date="2009" name="Proc. Natl. Acad. Sci. U.S.A.">
        <title>On the chimeric nature, thermophilic origin, and phylogenetic placement of the Thermotogales.</title>
        <authorList>
            <person name="Zhaxybayeva O."/>
            <person name="Swithers K.S."/>
            <person name="Lapierre P."/>
            <person name="Fournier G.P."/>
            <person name="Bickhart D.M."/>
            <person name="DeBoy R.T."/>
            <person name="Nelson K.E."/>
            <person name="Nesbo C.L."/>
            <person name="Doolittle W.F."/>
            <person name="Gogarten J.P."/>
            <person name="Noll K.M."/>
        </authorList>
    </citation>
    <scope>NUCLEOTIDE SEQUENCE [LARGE SCALE GENOMIC DNA]</scope>
    <source>
        <strain evidence="10">ATCC BAA-301 / DSM 14385 / NBRC 107922 / TMO</strain>
    </source>
</reference>
<evidence type="ECO:0000256" key="4">
    <source>
        <dbReference type="ARBA" id="ARBA00022475"/>
    </source>
</evidence>
<dbReference type="CDD" id="cd12828">
    <property type="entry name" value="TmCorA-like_1"/>
    <property type="match status" value="1"/>
</dbReference>
<dbReference type="InterPro" id="IPR004488">
    <property type="entry name" value="Mg/Co-transport_prot_CorA"/>
</dbReference>
<comment type="similarity">
    <text evidence="2 8">Belongs to the CorA metal ion transporter (MIT) (TC 1.A.35) family.</text>
</comment>
<keyword evidence="4 8" id="KW-1003">Cell membrane</keyword>
<comment type="subcellular location">
    <subcellularLocation>
        <location evidence="1">Cell membrane</location>
        <topology evidence="1">Multi-pass membrane protein</topology>
    </subcellularLocation>
    <subcellularLocation>
        <location evidence="8">Membrane</location>
        <topology evidence="8">Multi-pass membrane protein</topology>
    </subcellularLocation>
</comment>
<evidence type="ECO:0000256" key="3">
    <source>
        <dbReference type="ARBA" id="ARBA00022448"/>
    </source>
</evidence>
<dbReference type="EMBL" id="CP000812">
    <property type="protein sequence ID" value="ABV33946.1"/>
    <property type="molecule type" value="Genomic_DNA"/>
</dbReference>
<dbReference type="PANTHER" id="PTHR46494">
    <property type="entry name" value="CORA FAMILY METAL ION TRANSPORTER (EUROFUNG)"/>
    <property type="match status" value="1"/>
</dbReference>
<proteinExistence type="inferred from homology"/>
<keyword evidence="8" id="KW-0406">Ion transport</keyword>
<dbReference type="Gene3D" id="3.30.460.20">
    <property type="entry name" value="CorA soluble domain-like"/>
    <property type="match status" value="1"/>
</dbReference>
<dbReference type="InterPro" id="IPR045861">
    <property type="entry name" value="CorA_cytoplasmic_dom"/>
</dbReference>
<evidence type="ECO:0000256" key="6">
    <source>
        <dbReference type="ARBA" id="ARBA00022989"/>
    </source>
</evidence>
<accession>A8F712</accession>
<comment type="function">
    <text evidence="8">Mediates influx of magnesium ions.</text>
</comment>
<evidence type="ECO:0000256" key="1">
    <source>
        <dbReference type="ARBA" id="ARBA00004651"/>
    </source>
</evidence>
<dbReference type="SUPFAM" id="SSF143865">
    <property type="entry name" value="CorA soluble domain-like"/>
    <property type="match status" value="1"/>
</dbReference>
<dbReference type="AlphaFoldDB" id="A8F712"/>
<dbReference type="STRING" id="416591.Tlet_1389"/>
<keyword evidence="8" id="KW-0460">Magnesium</keyword>
<keyword evidence="5 8" id="KW-0812">Transmembrane</keyword>
<dbReference type="GO" id="GO:0015087">
    <property type="term" value="F:cobalt ion transmembrane transporter activity"/>
    <property type="evidence" value="ECO:0007669"/>
    <property type="project" value="UniProtKB-UniRule"/>
</dbReference>
<dbReference type="FunFam" id="3.30.460.20:FF:000008">
    <property type="entry name" value="Cobalt/magnesium transport protein CorA"/>
    <property type="match status" value="1"/>
</dbReference>
<evidence type="ECO:0000256" key="5">
    <source>
        <dbReference type="ARBA" id="ARBA00022692"/>
    </source>
</evidence>
<dbReference type="KEGG" id="tle:Tlet_1389"/>
<evidence type="ECO:0000256" key="2">
    <source>
        <dbReference type="ARBA" id="ARBA00009765"/>
    </source>
</evidence>
<dbReference type="Proteomes" id="UP000002016">
    <property type="component" value="Chromosome"/>
</dbReference>
<dbReference type="GO" id="GO:0015095">
    <property type="term" value="F:magnesium ion transmembrane transporter activity"/>
    <property type="evidence" value="ECO:0007669"/>
    <property type="project" value="UniProtKB-UniRule"/>
</dbReference>
<dbReference type="NCBIfam" id="TIGR00383">
    <property type="entry name" value="corA"/>
    <property type="match status" value="1"/>
</dbReference>
<dbReference type="FunFam" id="1.20.58.340:FF:000012">
    <property type="entry name" value="Magnesium transport protein CorA"/>
    <property type="match status" value="1"/>
</dbReference>
<dbReference type="RefSeq" id="WP_012003422.1">
    <property type="nucleotide sequence ID" value="NC_009828.1"/>
</dbReference>
<protein>
    <recommendedName>
        <fullName evidence="8">Magnesium transport protein CorA</fullName>
    </recommendedName>
</protein>
<evidence type="ECO:0000313" key="10">
    <source>
        <dbReference type="Proteomes" id="UP000002016"/>
    </source>
</evidence>
<dbReference type="HOGENOM" id="CLU_007127_0_0_0"/>
<sequence length="349" mass="40433">MTPKNYAKKLGLPPGTLIYTGKEKNHFEISILDYDENNFGEIQEIDVEASFSFKDSPTVSWINIIGLHNTEAIQKIGKYYGIHPLSLEDILNIHQRPKIDHFDTYNFIVLKMLTYNQESCEIESEQVSIIFGKNYVLTFQEKSGDVFDSLRSRIKAANGIIRKSGSEYLVYAIIDAIVDHYFLILEHLDENLEELESEVVSKPSLETVQKINQLKKNLITMRKSIWPLRELLAKLLRSEFVLESSVIYFRDVYDHTVQIIDIIESLRDISSGILDVYLSSVSNKTNEIMKTLTIIATIFIPLTFIVGIYGMNFAHMPELEWEFGYPFVLFLMAGMVITMIFYFKKKKWF</sequence>
<feature type="transmembrane region" description="Helical" evidence="8">
    <location>
        <begin position="292"/>
        <end position="311"/>
    </location>
</feature>
<organism evidence="9 10">
    <name type="scientific">Pseudothermotoga lettingae (strain ATCC BAA-301 / DSM 14385 / NBRC 107922 / TMO)</name>
    <name type="common">Thermotoga lettingae</name>
    <dbReference type="NCBI Taxonomy" id="416591"/>
    <lineage>
        <taxon>Bacteria</taxon>
        <taxon>Thermotogati</taxon>
        <taxon>Thermotogota</taxon>
        <taxon>Thermotogae</taxon>
        <taxon>Thermotogales</taxon>
        <taxon>Thermotogaceae</taxon>
        <taxon>Pseudothermotoga</taxon>
    </lineage>
</organism>
<keyword evidence="6 8" id="KW-1133">Transmembrane helix</keyword>
<dbReference type="GO" id="GO:0050897">
    <property type="term" value="F:cobalt ion binding"/>
    <property type="evidence" value="ECO:0007669"/>
    <property type="project" value="TreeGrafter"/>
</dbReference>
<dbReference type="PANTHER" id="PTHR46494:SF1">
    <property type="entry name" value="CORA FAMILY METAL ION TRANSPORTER (EUROFUNG)"/>
    <property type="match status" value="1"/>
</dbReference>
<dbReference type="eggNOG" id="COG0598">
    <property type="taxonomic scope" value="Bacteria"/>
</dbReference>
<dbReference type="SUPFAM" id="SSF144083">
    <property type="entry name" value="Magnesium transport protein CorA, transmembrane region"/>
    <property type="match status" value="1"/>
</dbReference>
<dbReference type="OrthoDB" id="9803416at2"/>
<keyword evidence="10" id="KW-1185">Reference proteome</keyword>
<dbReference type="Gene3D" id="1.20.58.340">
    <property type="entry name" value="Magnesium transport protein CorA, transmembrane region"/>
    <property type="match status" value="2"/>
</dbReference>
<gene>
    <name evidence="8" type="primary">corA</name>
    <name evidence="9" type="ordered locus">Tlet_1389</name>
</gene>
<evidence type="ECO:0000256" key="7">
    <source>
        <dbReference type="ARBA" id="ARBA00023136"/>
    </source>
</evidence>
<reference evidence="9 10" key="1">
    <citation type="submission" date="2007-08" db="EMBL/GenBank/DDBJ databases">
        <title>Complete sequence of Thermotoga lettingae TMO.</title>
        <authorList>
            <consortium name="US DOE Joint Genome Institute"/>
            <person name="Copeland A."/>
            <person name="Lucas S."/>
            <person name="Lapidus A."/>
            <person name="Barry K."/>
            <person name="Glavina del Rio T."/>
            <person name="Dalin E."/>
            <person name="Tice H."/>
            <person name="Pitluck S."/>
            <person name="Foster B."/>
            <person name="Bruce D."/>
            <person name="Schmutz J."/>
            <person name="Larimer F."/>
            <person name="Land M."/>
            <person name="Hauser L."/>
            <person name="Kyrpides N."/>
            <person name="Mikhailova N."/>
            <person name="Nelson K."/>
            <person name="Gogarten J.P."/>
            <person name="Noll K."/>
            <person name="Richardson P."/>
        </authorList>
    </citation>
    <scope>NUCLEOTIDE SEQUENCE [LARGE SCALE GENOMIC DNA]</scope>
    <source>
        <strain evidence="10">ATCC BAA-301 / DSM 14385 / NBRC 107922 / TMO</strain>
    </source>
</reference>
<dbReference type="InterPro" id="IPR002523">
    <property type="entry name" value="MgTranspt_CorA/ZnTranspt_ZntB"/>
</dbReference>
<dbReference type="GO" id="GO:0000287">
    <property type="term" value="F:magnesium ion binding"/>
    <property type="evidence" value="ECO:0007669"/>
    <property type="project" value="TreeGrafter"/>
</dbReference>
<name>A8F712_PSELT</name>
<keyword evidence="3 8" id="KW-0813">Transport</keyword>
<evidence type="ECO:0000256" key="8">
    <source>
        <dbReference type="RuleBase" id="RU362010"/>
    </source>
</evidence>
<keyword evidence="7 8" id="KW-0472">Membrane</keyword>